<sequence>MDWGNALRNVYDGIVKAVSVGFSLMAIYLGFWGFFAQDAGAISLLFVVGTSLTILSYAITPVLGLSLDISTILTDLLLVIVSYFVAHLFLSGASSYFGVPYSPFLVNIMFFGAIVMVNLRRIAEVTCSQQLAQVFSFSINHCLR</sequence>
<evidence type="ECO:0000313" key="2">
    <source>
        <dbReference type="EMBL" id="TRU44351.1"/>
    </source>
</evidence>
<keyword evidence="1" id="KW-1133">Transmembrane helix</keyword>
<feature type="transmembrane region" description="Helical" evidence="1">
    <location>
        <begin position="72"/>
        <end position="90"/>
    </location>
</feature>
<comment type="caution">
    <text evidence="2">The sequence shown here is derived from an EMBL/GenBank/DDBJ whole genome shotgun (WGS) entry which is preliminary data.</text>
</comment>
<dbReference type="AlphaFoldDB" id="A0A552FCB0"/>
<feature type="transmembrane region" description="Helical" evidence="1">
    <location>
        <begin position="96"/>
        <end position="119"/>
    </location>
</feature>
<keyword evidence="1" id="KW-0812">Transmembrane</keyword>
<feature type="transmembrane region" description="Helical" evidence="1">
    <location>
        <begin position="41"/>
        <end position="60"/>
    </location>
</feature>
<protein>
    <submittedName>
        <fullName evidence="2">Uncharacterized protein</fullName>
    </submittedName>
</protein>
<accession>A0A552FCB0</accession>
<name>A0A552FCB0_MICAE</name>
<organism evidence="2 3">
    <name type="scientific">Microcystis aeruginosa Ma_QC_Ca_00000000_S207</name>
    <dbReference type="NCBI Taxonomy" id="2486251"/>
    <lineage>
        <taxon>Bacteria</taxon>
        <taxon>Bacillati</taxon>
        <taxon>Cyanobacteriota</taxon>
        <taxon>Cyanophyceae</taxon>
        <taxon>Oscillatoriophycideae</taxon>
        <taxon>Chroococcales</taxon>
        <taxon>Microcystaceae</taxon>
        <taxon>Microcystis</taxon>
    </lineage>
</organism>
<dbReference type="EMBL" id="SFBF01000311">
    <property type="protein sequence ID" value="TRU44351.1"/>
    <property type="molecule type" value="Genomic_DNA"/>
</dbReference>
<proteinExistence type="predicted"/>
<gene>
    <name evidence="2" type="ORF">EWV91_16725</name>
</gene>
<dbReference type="Proteomes" id="UP000320293">
    <property type="component" value="Unassembled WGS sequence"/>
</dbReference>
<evidence type="ECO:0000256" key="1">
    <source>
        <dbReference type="SAM" id="Phobius"/>
    </source>
</evidence>
<keyword evidence="1" id="KW-0472">Membrane</keyword>
<feature type="transmembrane region" description="Helical" evidence="1">
    <location>
        <begin position="14"/>
        <end position="35"/>
    </location>
</feature>
<reference evidence="2 3" key="1">
    <citation type="submission" date="2019-01" db="EMBL/GenBank/DDBJ databases">
        <title>Coherence of Microcystis species and biogeography revealed through population genomics.</title>
        <authorList>
            <person name="Perez-Carrascal O.M."/>
            <person name="Terrat Y."/>
            <person name="Giani A."/>
            <person name="Fortin N."/>
            <person name="Tromas N."/>
            <person name="Shapiro B.J."/>
        </authorList>
    </citation>
    <scope>NUCLEOTIDE SEQUENCE [LARGE SCALE GENOMIC DNA]</scope>
    <source>
        <strain evidence="2">Ma_QC_Ca_00000000_S207</strain>
    </source>
</reference>
<evidence type="ECO:0000313" key="3">
    <source>
        <dbReference type="Proteomes" id="UP000320293"/>
    </source>
</evidence>